<organism evidence="1 2">
    <name type="scientific">Rattus norvegicus</name>
    <name type="common">Rat</name>
    <dbReference type="NCBI Taxonomy" id="10116"/>
    <lineage>
        <taxon>Eukaryota</taxon>
        <taxon>Metazoa</taxon>
        <taxon>Chordata</taxon>
        <taxon>Craniata</taxon>
        <taxon>Vertebrata</taxon>
        <taxon>Euteleostomi</taxon>
        <taxon>Mammalia</taxon>
        <taxon>Eutheria</taxon>
        <taxon>Euarchontoglires</taxon>
        <taxon>Glires</taxon>
        <taxon>Rodentia</taxon>
        <taxon>Myomorpha</taxon>
        <taxon>Muroidea</taxon>
        <taxon>Muridae</taxon>
        <taxon>Murinae</taxon>
        <taxon>Rattus</taxon>
    </lineage>
</organism>
<sequence>MKVYPNLLTEHFIILNVWVFHLRTIGTQCSQRPEEGIRSPETGVTACELPCGCWKSHPCPLEVRQIFLIISLTPTPSL</sequence>
<evidence type="ECO:0000313" key="2">
    <source>
        <dbReference type="Proteomes" id="UP000234681"/>
    </source>
</evidence>
<accession>A6JZQ1</accession>
<dbReference type="EMBL" id="CH474009">
    <property type="protein sequence ID" value="EDL97734.1"/>
    <property type="molecule type" value="Genomic_DNA"/>
</dbReference>
<proteinExistence type="predicted"/>
<dbReference type="Proteomes" id="UP000234681">
    <property type="component" value="Chromosome X"/>
</dbReference>
<dbReference type="AlphaFoldDB" id="A6JZQ1"/>
<reference evidence="1 2" key="1">
    <citation type="submission" date="2005-09" db="EMBL/GenBank/DDBJ databases">
        <authorList>
            <person name="Mural R.J."/>
            <person name="Li P.W."/>
            <person name="Adams M.D."/>
            <person name="Amanatides P.G."/>
            <person name="Baden-Tillson H."/>
            <person name="Barnstead M."/>
            <person name="Chin S.H."/>
            <person name="Dew I."/>
            <person name="Evans C.A."/>
            <person name="Ferriera S."/>
            <person name="Flanigan M."/>
            <person name="Fosler C."/>
            <person name="Glodek A."/>
            <person name="Gu Z."/>
            <person name="Holt R.A."/>
            <person name="Jennings D."/>
            <person name="Kraft C.L."/>
            <person name="Lu F."/>
            <person name="Nguyen T."/>
            <person name="Nusskern D.R."/>
            <person name="Pfannkoch C.M."/>
            <person name="Sitter C."/>
            <person name="Sutton G.G."/>
            <person name="Venter J.C."/>
            <person name="Wang Z."/>
            <person name="Woodage T."/>
            <person name="Zheng X.H."/>
            <person name="Zhong F."/>
        </authorList>
    </citation>
    <scope>NUCLEOTIDE SEQUENCE [LARGE SCALE GENOMIC DNA]</scope>
    <source>
        <strain>BN</strain>
        <strain evidence="2">Sprague-Dawley</strain>
    </source>
</reference>
<protein>
    <submittedName>
        <fullName evidence="1">RCG42890</fullName>
    </submittedName>
</protein>
<gene>
    <name evidence="1" type="ORF">rCG_42890</name>
</gene>
<evidence type="ECO:0000313" key="1">
    <source>
        <dbReference type="EMBL" id="EDL97734.1"/>
    </source>
</evidence>
<name>A6JZQ1_RAT</name>